<reference evidence="4 5" key="1">
    <citation type="journal article" date="2023" name="ISME J.">
        <title>Thermophilic Dehalococcoidia with unusual traits shed light on an unexpected past.</title>
        <authorList>
            <person name="Palmer M."/>
            <person name="Covington J.K."/>
            <person name="Zhou E.M."/>
            <person name="Thomas S.C."/>
            <person name="Habib N."/>
            <person name="Seymour C.O."/>
            <person name="Lai D."/>
            <person name="Johnston J."/>
            <person name="Hashimi A."/>
            <person name="Jiao J.Y."/>
            <person name="Muok A.R."/>
            <person name="Liu L."/>
            <person name="Xian W.D."/>
            <person name="Zhi X.Y."/>
            <person name="Li M.M."/>
            <person name="Silva L.P."/>
            <person name="Bowen B.P."/>
            <person name="Louie K."/>
            <person name="Briegel A."/>
            <person name="Pett-Ridge J."/>
            <person name="Weber P.K."/>
            <person name="Tocheva E.I."/>
            <person name="Woyke T."/>
            <person name="Northen T.R."/>
            <person name="Mayali X."/>
            <person name="Li W.J."/>
            <person name="Hedlund B.P."/>
        </authorList>
    </citation>
    <scope>NUCLEOTIDE SEQUENCE [LARGE SCALE GENOMIC DNA]</scope>
    <source>
        <strain evidence="4 5">YIM 72310</strain>
    </source>
</reference>
<evidence type="ECO:0000256" key="2">
    <source>
        <dbReference type="SAM" id="SignalP"/>
    </source>
</evidence>
<accession>A0ABY7M4J6</accession>
<sequence>MFRRIRTALIRAGLAAAAGAFAASSAACWPGGGGGGGGQPQGTPTFSATPINPQFTVVPPKGTPTLVATPINPQVTIVPPKGTPTMSATVINPQVTIVPPKGTPTFSATPINPQFTPTPTNTPTATPTNTPTPTPTFTPTPTPTFTPTATPTKTPTPTPTFTPTPTPTPTPASGTLCILKFLDLNQNGVQDPNEPNLQGWQFTITQGATVVATVTTGTAGLPGVCISLPSGTYTVTEVLQPNWVPSTPNPQTATVPAGSTVTLTFGNYRQ</sequence>
<dbReference type="Gene3D" id="2.60.40.10">
    <property type="entry name" value="Immunoglobulins"/>
    <property type="match status" value="1"/>
</dbReference>
<dbReference type="InterPro" id="IPR041033">
    <property type="entry name" value="SpaA_PFL_dom_1"/>
</dbReference>
<feature type="compositionally biased region" description="Pro residues" evidence="1">
    <location>
        <begin position="130"/>
        <end position="144"/>
    </location>
</feature>
<dbReference type="EMBL" id="CP115149">
    <property type="protein sequence ID" value="WBL35482.1"/>
    <property type="molecule type" value="Genomic_DNA"/>
</dbReference>
<evidence type="ECO:0000256" key="1">
    <source>
        <dbReference type="SAM" id="MobiDB-lite"/>
    </source>
</evidence>
<feature type="domain" description="SpaA-like prealbumin fold" evidence="3">
    <location>
        <begin position="194"/>
        <end position="267"/>
    </location>
</feature>
<evidence type="ECO:0000313" key="4">
    <source>
        <dbReference type="EMBL" id="WBL35482.1"/>
    </source>
</evidence>
<keyword evidence="5" id="KW-1185">Reference proteome</keyword>
<name>A0ABY7M4J6_9CHLR</name>
<keyword evidence="2" id="KW-0732">Signal</keyword>
<dbReference type="InterPro" id="IPR013783">
    <property type="entry name" value="Ig-like_fold"/>
</dbReference>
<feature type="compositionally biased region" description="Low complexity" evidence="1">
    <location>
        <begin position="110"/>
        <end position="129"/>
    </location>
</feature>
<proteinExistence type="predicted"/>
<feature type="region of interest" description="Disordered" evidence="1">
    <location>
        <begin position="110"/>
        <end position="170"/>
    </location>
</feature>
<dbReference type="RefSeq" id="WP_270056008.1">
    <property type="nucleotide sequence ID" value="NZ_CP115149.1"/>
</dbReference>
<feature type="chain" id="PRO_5047351842" evidence="2">
    <location>
        <begin position="23"/>
        <end position="270"/>
    </location>
</feature>
<gene>
    <name evidence="4" type="ORF">O0235_11945</name>
</gene>
<protein>
    <submittedName>
        <fullName evidence="4">SpaA isopeptide-forming pilin-related protein</fullName>
    </submittedName>
</protein>
<dbReference type="Proteomes" id="UP001212803">
    <property type="component" value="Chromosome"/>
</dbReference>
<feature type="compositionally biased region" description="Pro residues" evidence="1">
    <location>
        <begin position="154"/>
        <end position="170"/>
    </location>
</feature>
<evidence type="ECO:0000313" key="5">
    <source>
        <dbReference type="Proteomes" id="UP001212803"/>
    </source>
</evidence>
<organism evidence="4 5">
    <name type="scientific">Tepidiforma flava</name>
    <dbReference type="NCBI Taxonomy" id="3004094"/>
    <lineage>
        <taxon>Bacteria</taxon>
        <taxon>Bacillati</taxon>
        <taxon>Chloroflexota</taxon>
        <taxon>Tepidiformia</taxon>
        <taxon>Tepidiformales</taxon>
        <taxon>Tepidiformaceae</taxon>
        <taxon>Tepidiforma</taxon>
    </lineage>
</organism>
<evidence type="ECO:0000259" key="3">
    <source>
        <dbReference type="Pfam" id="PF17802"/>
    </source>
</evidence>
<dbReference type="Pfam" id="PF17802">
    <property type="entry name" value="SpaA"/>
    <property type="match status" value="1"/>
</dbReference>
<dbReference type="PROSITE" id="PS51257">
    <property type="entry name" value="PROKAR_LIPOPROTEIN"/>
    <property type="match status" value="1"/>
</dbReference>
<feature type="signal peptide" evidence="2">
    <location>
        <begin position="1"/>
        <end position="22"/>
    </location>
</feature>
<dbReference type="PRINTS" id="PR01217">
    <property type="entry name" value="PRICHEXTENSN"/>
</dbReference>
<dbReference type="SUPFAM" id="SSF117074">
    <property type="entry name" value="Hypothetical protein PA1324"/>
    <property type="match status" value="1"/>
</dbReference>